<dbReference type="InterPro" id="IPR025486">
    <property type="entry name" value="DUF4378"/>
</dbReference>
<dbReference type="Gramene" id="VVA32526">
    <property type="protein sequence ID" value="VVA32526"/>
    <property type="gene ID" value="Prudul26B015839"/>
</dbReference>
<feature type="region of interest" description="Disordered" evidence="2">
    <location>
        <begin position="485"/>
        <end position="714"/>
    </location>
</feature>
<feature type="compositionally biased region" description="Basic and acidic residues" evidence="2">
    <location>
        <begin position="366"/>
        <end position="378"/>
    </location>
</feature>
<feature type="compositionally biased region" description="Polar residues" evidence="2">
    <location>
        <begin position="700"/>
        <end position="713"/>
    </location>
</feature>
<evidence type="ECO:0000256" key="1">
    <source>
        <dbReference type="SAM" id="Coils"/>
    </source>
</evidence>
<dbReference type="Proteomes" id="UP000327085">
    <property type="component" value="Chromosome 3"/>
</dbReference>
<feature type="compositionally biased region" description="Low complexity" evidence="2">
    <location>
        <begin position="613"/>
        <end position="627"/>
    </location>
</feature>
<dbReference type="GO" id="GO:0051513">
    <property type="term" value="P:regulation of monopolar cell growth"/>
    <property type="evidence" value="ECO:0007669"/>
    <property type="project" value="InterPro"/>
</dbReference>
<feature type="compositionally biased region" description="Polar residues" evidence="2">
    <location>
        <begin position="672"/>
        <end position="691"/>
    </location>
</feature>
<gene>
    <name evidence="4" type="ORF">ALMOND_2B015839</name>
</gene>
<dbReference type="InterPro" id="IPR033334">
    <property type="entry name" value="LNG1/2"/>
</dbReference>
<feature type="domain" description="DUF4378" evidence="3">
    <location>
        <begin position="859"/>
        <end position="1037"/>
    </location>
</feature>
<evidence type="ECO:0000313" key="5">
    <source>
        <dbReference type="Proteomes" id="UP000327085"/>
    </source>
</evidence>
<keyword evidence="1" id="KW-0175">Coiled coil</keyword>
<feature type="compositionally biased region" description="Basic and acidic residues" evidence="2">
    <location>
        <begin position="561"/>
        <end position="582"/>
    </location>
</feature>
<evidence type="ECO:0000256" key="2">
    <source>
        <dbReference type="SAM" id="MobiDB-lite"/>
    </source>
</evidence>
<feature type="compositionally biased region" description="Basic residues" evidence="2">
    <location>
        <begin position="514"/>
        <end position="524"/>
    </location>
</feature>
<name>A0A5E4FYB1_PRUDU</name>
<sequence>MSAKILHSLTDESPDFHKQIGCMSGIFQLFDRHHFLAGRRVNGNSHKRLPPGENGNHAVESKNTFQKATDKNRKKVVKEKHRNSTASSRTTVSSSSCSSSISSPEYNKAAEQEPSLSSQTISNEEHTRDLSMNQPNASMHLRRQSFDMQDLVKDSTYREARGISVKPAGKDGVGHTLKYIDSPRPSSQPKFVRPRVSGVNDSFQAPAKLRQAPWSSNEEKDGCMRLVPKDARRFSYDGRETRDTSKSTIKLKELPRLSLDSKERSIRRGCNPEIKSNYFCKDLLREDGNCNKVLDLQLEPGSSNRPSNVVAKLMGLDLSDSVSTTVSPLRLINTCISDRSDPFSRSSRATNENKPDLLSGVFLGKTQKDFTSPKRRSTDSVMKPASNSKFPIETAPWRQPHGSKGSQRSASKYQEEPIKTPKSASSVYGEMEKRLANLEFKKSGKDLRALKQILEAMQKTKEMLDDRKDQASNVASQICHKNIFSDSGESASQRNLQSNMSVPAKAKGSESPKSHKSPIIKKPAKLIEKTHSSASTVNSMDDTLGLRRLRTSDPGDNGKGLVDKKPAKDLTPKTNHIKDPFNRRLRSTDNNSNTRTVKPLQKPKVSQNMREAIPTSSSRSSGITSPRLQQRRLGLEKQSPPSTPSSNSSMTRREHTRQSFEANPPGKKLEQKSPSLRQSNAQLRETSTNTRDMSHRDDATSQQSESNISWASHTDTEVTIIHQSDSTKHMHFNQHSQKQKSPAVGLSDDRSMGEPGKASSEQPSPVSVLDSTFYRDDSPSPVKKISNSFKDDEAQNLDVVEYDPMDIALLSHNTMPSPGVKIDHPMLENLKHLIQNHGRMSSTHGESILGPLCDSTNPDHMYISDILLASGILRYLKSAWTTIELDTFDHLINPHLFLALEEIRTDTKPFDDGEICKAILQSKPDDKIQRKLVFDVVNEFLIQKLVVKDSFKQWFSSHKLAEGKPRGQQLFRELCSEVDQLQRNNLNGSLDDEDDSLRNILLEDFMDQAKNWTECDSEIPGVVLDVERLIFKDLITEIVSDDAVGLHGWSGGHCRQLFSERGLW</sequence>
<dbReference type="PANTHER" id="PTHR31680:SF15">
    <property type="entry name" value="PROTEIN LONGIFOLIA 2"/>
    <property type="match status" value="1"/>
</dbReference>
<dbReference type="InParanoid" id="A0A5E4FYB1"/>
<dbReference type="PANTHER" id="PTHR31680">
    <property type="entry name" value="LONGIFOLIA PROTEIN"/>
    <property type="match status" value="1"/>
</dbReference>
<protein>
    <submittedName>
        <fullName evidence="4">PREDICTED: LONGIFOLIA</fullName>
    </submittedName>
</protein>
<accession>A0A5E4FYB1</accession>
<feature type="compositionally biased region" description="Polar residues" evidence="2">
    <location>
        <begin position="485"/>
        <end position="501"/>
    </location>
</feature>
<proteinExistence type="predicted"/>
<organism evidence="4 5">
    <name type="scientific">Prunus dulcis</name>
    <name type="common">Almond</name>
    <name type="synonym">Amygdalus dulcis</name>
    <dbReference type="NCBI Taxonomy" id="3755"/>
    <lineage>
        <taxon>Eukaryota</taxon>
        <taxon>Viridiplantae</taxon>
        <taxon>Streptophyta</taxon>
        <taxon>Embryophyta</taxon>
        <taxon>Tracheophyta</taxon>
        <taxon>Spermatophyta</taxon>
        <taxon>Magnoliopsida</taxon>
        <taxon>eudicotyledons</taxon>
        <taxon>Gunneridae</taxon>
        <taxon>Pentapetalae</taxon>
        <taxon>rosids</taxon>
        <taxon>fabids</taxon>
        <taxon>Rosales</taxon>
        <taxon>Rosaceae</taxon>
        <taxon>Amygdaloideae</taxon>
        <taxon>Amygdaleae</taxon>
        <taxon>Prunus</taxon>
    </lineage>
</organism>
<feature type="region of interest" description="Disordered" evidence="2">
    <location>
        <begin position="340"/>
        <end position="427"/>
    </location>
</feature>
<feature type="compositionally biased region" description="Polar residues" evidence="2">
    <location>
        <begin position="532"/>
        <end position="541"/>
    </location>
</feature>
<dbReference type="EMBL" id="CABIKO010000251">
    <property type="protein sequence ID" value="VVA32526.1"/>
    <property type="molecule type" value="Genomic_DNA"/>
</dbReference>
<feature type="compositionally biased region" description="Basic residues" evidence="2">
    <location>
        <begin position="72"/>
        <end position="83"/>
    </location>
</feature>
<evidence type="ECO:0000313" key="4">
    <source>
        <dbReference type="EMBL" id="VVA32526.1"/>
    </source>
</evidence>
<feature type="compositionally biased region" description="Low complexity" evidence="2">
    <location>
        <begin position="84"/>
        <end position="103"/>
    </location>
</feature>
<dbReference type="AlphaFoldDB" id="A0A5E4FYB1"/>
<reference evidence="5" key="1">
    <citation type="journal article" date="2020" name="Plant J.">
        <title>Transposons played a major role in the diversification between the closely related almond and peach genomes: results from the almond genome sequence.</title>
        <authorList>
            <person name="Alioto T."/>
            <person name="Alexiou K.G."/>
            <person name="Bardil A."/>
            <person name="Barteri F."/>
            <person name="Castanera R."/>
            <person name="Cruz F."/>
            <person name="Dhingra A."/>
            <person name="Duval H."/>
            <person name="Fernandez I Marti A."/>
            <person name="Frias L."/>
            <person name="Galan B."/>
            <person name="Garcia J.L."/>
            <person name="Howad W."/>
            <person name="Gomez-Garrido J."/>
            <person name="Gut M."/>
            <person name="Julca I."/>
            <person name="Morata J."/>
            <person name="Puigdomenech P."/>
            <person name="Ribeca P."/>
            <person name="Rubio Cabetas M.J."/>
            <person name="Vlasova A."/>
            <person name="Wirthensohn M."/>
            <person name="Garcia-Mas J."/>
            <person name="Gabaldon T."/>
            <person name="Casacuberta J.M."/>
            <person name="Arus P."/>
        </authorList>
    </citation>
    <scope>NUCLEOTIDE SEQUENCE [LARGE SCALE GENOMIC DNA]</scope>
    <source>
        <strain evidence="5">cv. Texas</strain>
    </source>
</reference>
<evidence type="ECO:0000259" key="3">
    <source>
        <dbReference type="Pfam" id="PF14309"/>
    </source>
</evidence>
<dbReference type="OMA" id="QPPIVVM"/>
<dbReference type="Pfam" id="PF14309">
    <property type="entry name" value="DUF4378"/>
    <property type="match status" value="1"/>
</dbReference>
<feature type="region of interest" description="Disordered" evidence="2">
    <location>
        <begin position="728"/>
        <end position="786"/>
    </location>
</feature>
<feature type="coiled-coil region" evidence="1">
    <location>
        <begin position="447"/>
        <end position="474"/>
    </location>
</feature>
<feature type="region of interest" description="Disordered" evidence="2">
    <location>
        <begin position="42"/>
        <end position="135"/>
    </location>
</feature>